<evidence type="ECO:0000256" key="2">
    <source>
        <dbReference type="ARBA" id="ARBA00022528"/>
    </source>
</evidence>
<evidence type="ECO:0000256" key="6">
    <source>
        <dbReference type="ARBA" id="ARBA00022946"/>
    </source>
</evidence>
<dbReference type="RefSeq" id="XP_008466034.1">
    <property type="nucleotide sequence ID" value="XM_008467812.2"/>
</dbReference>
<proteinExistence type="inferred from homology"/>
<dbReference type="InParanoid" id="A0A1S3CQA4"/>
<comment type="similarity">
    <text evidence="1">Belongs to the methyltransferase superfamily.</text>
</comment>
<evidence type="ECO:0000313" key="11">
    <source>
        <dbReference type="RefSeq" id="XP_008466034.1"/>
    </source>
</evidence>
<dbReference type="Gramene" id="MELO3C003448.2.1">
    <property type="protein sequence ID" value="MELO3C003448.2.1"/>
    <property type="gene ID" value="MELO3C003448.2"/>
</dbReference>
<keyword evidence="3 11" id="KW-0489">Methyltransferase</keyword>
<dbReference type="Gene3D" id="3.40.50.150">
    <property type="entry name" value="Vaccinia Virus protein VP39"/>
    <property type="match status" value="1"/>
</dbReference>
<dbReference type="CDD" id="cd02440">
    <property type="entry name" value="AdoMet_MTases"/>
    <property type="match status" value="1"/>
</dbReference>
<reference evidence="9" key="1">
    <citation type="submission" date="2023-03" db="UniProtKB">
        <authorList>
            <consortium name="EnsemblPlants"/>
        </authorList>
    </citation>
    <scope>IDENTIFICATION</scope>
</reference>
<keyword evidence="2" id="KW-0150">Chloroplast</keyword>
<comment type="subcellular location">
    <subcellularLocation>
        <location evidence="7">Plastid</location>
        <location evidence="7">Chloroplast</location>
        <location evidence="7">Plastoglobule</location>
    </subcellularLocation>
</comment>
<keyword evidence="4" id="KW-0934">Plastid</keyword>
<protein>
    <submittedName>
        <fullName evidence="11">Uncharacterized methyltransferase At1g78140, chloroplastic</fullName>
    </submittedName>
</protein>
<name>A0A1S3CQA4_CUCME</name>
<keyword evidence="10" id="KW-1185">Reference proteome</keyword>
<evidence type="ECO:0000256" key="5">
    <source>
        <dbReference type="ARBA" id="ARBA00022679"/>
    </source>
</evidence>
<dbReference type="Proteomes" id="UP001652600">
    <property type="component" value="Chromosome 4"/>
</dbReference>
<evidence type="ECO:0000313" key="9">
    <source>
        <dbReference type="EnsemblPlants" id="MELO3C003448.2.1"/>
    </source>
</evidence>
<dbReference type="SMR" id="A0A1S3CQA4"/>
<dbReference type="eggNOG" id="ENOG502QUCH">
    <property type="taxonomic scope" value="Eukaryota"/>
</dbReference>
<dbReference type="SUPFAM" id="SSF53335">
    <property type="entry name" value="S-adenosyl-L-methionine-dependent methyltransferases"/>
    <property type="match status" value="1"/>
</dbReference>
<evidence type="ECO:0000256" key="3">
    <source>
        <dbReference type="ARBA" id="ARBA00022603"/>
    </source>
</evidence>
<evidence type="ECO:0000313" key="10">
    <source>
        <dbReference type="Proteomes" id="UP001652600"/>
    </source>
</evidence>
<dbReference type="AlphaFoldDB" id="A0A1S3CQA4"/>
<dbReference type="OrthoDB" id="10017101at2759"/>
<dbReference type="PANTHER" id="PTHR43591:SF46">
    <property type="entry name" value="OS08G0411200 PROTEIN"/>
    <property type="match status" value="1"/>
</dbReference>
<keyword evidence="5" id="KW-0808">Transferase</keyword>
<dbReference type="KEGG" id="cmo:103503586"/>
<organism evidence="10 11">
    <name type="scientific">Cucumis melo</name>
    <name type="common">Muskmelon</name>
    <dbReference type="NCBI Taxonomy" id="3656"/>
    <lineage>
        <taxon>Eukaryota</taxon>
        <taxon>Viridiplantae</taxon>
        <taxon>Streptophyta</taxon>
        <taxon>Embryophyta</taxon>
        <taxon>Tracheophyta</taxon>
        <taxon>Spermatophyta</taxon>
        <taxon>Magnoliopsida</taxon>
        <taxon>eudicotyledons</taxon>
        <taxon>Gunneridae</taxon>
        <taxon>Pentapetalae</taxon>
        <taxon>rosids</taxon>
        <taxon>fabids</taxon>
        <taxon>Cucurbitales</taxon>
        <taxon>Cucurbitaceae</taxon>
        <taxon>Benincaseae</taxon>
        <taxon>Cucumis</taxon>
    </lineage>
</organism>
<evidence type="ECO:0000256" key="7">
    <source>
        <dbReference type="ARBA" id="ARBA00060463"/>
    </source>
</evidence>
<evidence type="ECO:0000259" key="8">
    <source>
        <dbReference type="Pfam" id="PF08241"/>
    </source>
</evidence>
<evidence type="ECO:0000256" key="4">
    <source>
        <dbReference type="ARBA" id="ARBA00022640"/>
    </source>
</evidence>
<dbReference type="PANTHER" id="PTHR43591">
    <property type="entry name" value="METHYLTRANSFERASE"/>
    <property type="match status" value="1"/>
</dbReference>
<dbReference type="GO" id="GO:0010287">
    <property type="term" value="C:plastoglobule"/>
    <property type="evidence" value="ECO:0007669"/>
    <property type="project" value="UniProtKB-SubCell"/>
</dbReference>
<evidence type="ECO:0000256" key="1">
    <source>
        <dbReference type="ARBA" id="ARBA00008361"/>
    </source>
</evidence>
<dbReference type="GeneID" id="103503586"/>
<reference evidence="11" key="2">
    <citation type="submission" date="2025-04" db="UniProtKB">
        <authorList>
            <consortium name="RefSeq"/>
        </authorList>
    </citation>
    <scope>IDENTIFICATION</scope>
</reference>
<sequence length="356" mass="38848">MAASAMHISPFLPLPLPTQFSSFTRCFFNFHSTLSISPRLSLSTLRSSSAPPMETRTNIIPPSDSVMIDKEVNKIKNILACSICRGPLTAAADSGLSVESTNGYQLECGTCKKSFTGSESHLDLTITGGINSGESMPAATEIFRTRLVSFLYERGWRQSFSVLLGFPGPEKEFELIKNFITPVLGGSIIDASCGSGMFSRIFAKSGLFSSVVALDYSENMLRQCYGFIKQEENFPNERLVLIRADIARLPFASSSVDAVHAGAAVHCWPSPSAGVAEISRILRPGGVFVASTFIMDGPFSFVPFLRIQIEGIQQIAGSRIFLSERELEELCTACGLVDFKCLRNRQFVMLSATKRS</sequence>
<dbReference type="InterPro" id="IPR013216">
    <property type="entry name" value="Methyltransf_11"/>
</dbReference>
<feature type="domain" description="Methyltransferase type 11" evidence="8">
    <location>
        <begin position="190"/>
        <end position="289"/>
    </location>
</feature>
<gene>
    <name evidence="11" type="primary">LOC103503586</name>
    <name evidence="9" type="synonym">103503586</name>
</gene>
<accession>A0A1S3CQA4</accession>
<dbReference type="GO" id="GO:0032259">
    <property type="term" value="P:methylation"/>
    <property type="evidence" value="ECO:0007669"/>
    <property type="project" value="UniProtKB-KW"/>
</dbReference>
<keyword evidence="6" id="KW-0809">Transit peptide</keyword>
<dbReference type="FunFam" id="3.40.50.150:FF:000144">
    <property type="entry name" value="Putative methyltransferase, chloroplastic"/>
    <property type="match status" value="1"/>
</dbReference>
<dbReference type="InterPro" id="IPR029063">
    <property type="entry name" value="SAM-dependent_MTases_sf"/>
</dbReference>
<dbReference type="Pfam" id="PF08241">
    <property type="entry name" value="Methyltransf_11"/>
    <property type="match status" value="1"/>
</dbReference>
<dbReference type="GO" id="GO:0008757">
    <property type="term" value="F:S-adenosylmethionine-dependent methyltransferase activity"/>
    <property type="evidence" value="ECO:0007669"/>
    <property type="project" value="InterPro"/>
</dbReference>
<dbReference type="EnsemblPlants" id="MELO3C003448.2.1">
    <property type="protein sequence ID" value="MELO3C003448.2.1"/>
    <property type="gene ID" value="MELO3C003448.2"/>
</dbReference>